<reference evidence="1" key="1">
    <citation type="submission" date="2023-03" db="EMBL/GenBank/DDBJ databases">
        <title>Bacterial isolates from washroom surfaces on a university campus.</title>
        <authorList>
            <person name="Holman D.B."/>
            <person name="Gzyl K.E."/>
            <person name="Taheri A.E."/>
        </authorList>
    </citation>
    <scope>NUCLEOTIDE SEQUENCE</scope>
    <source>
        <strain evidence="1">RD03</strain>
    </source>
</reference>
<dbReference type="Proteomes" id="UP001159179">
    <property type="component" value="Unassembled WGS sequence"/>
</dbReference>
<evidence type="ECO:0000313" key="1">
    <source>
        <dbReference type="EMBL" id="MDH5162597.1"/>
    </source>
</evidence>
<dbReference type="RefSeq" id="WP_280617476.1">
    <property type="nucleotide sequence ID" value="NZ_JAROYP010000010.1"/>
</dbReference>
<organism evidence="1 2">
    <name type="scientific">Heyndrickxia oleronia</name>
    <dbReference type="NCBI Taxonomy" id="38875"/>
    <lineage>
        <taxon>Bacteria</taxon>
        <taxon>Bacillati</taxon>
        <taxon>Bacillota</taxon>
        <taxon>Bacilli</taxon>
        <taxon>Bacillales</taxon>
        <taxon>Bacillaceae</taxon>
        <taxon>Heyndrickxia</taxon>
    </lineage>
</organism>
<evidence type="ECO:0000313" key="2">
    <source>
        <dbReference type="Proteomes" id="UP001159179"/>
    </source>
</evidence>
<proteinExistence type="predicted"/>
<dbReference type="EMBL" id="JAROYP010000010">
    <property type="protein sequence ID" value="MDH5162597.1"/>
    <property type="molecule type" value="Genomic_DNA"/>
</dbReference>
<gene>
    <name evidence="1" type="ORF">P5X88_16815</name>
</gene>
<comment type="caution">
    <text evidence="1">The sequence shown here is derived from an EMBL/GenBank/DDBJ whole genome shotgun (WGS) entry which is preliminary data.</text>
</comment>
<protein>
    <submittedName>
        <fullName evidence="1">Uncharacterized protein</fullName>
    </submittedName>
</protein>
<dbReference type="AlphaFoldDB" id="A0AAW6SZV6"/>
<accession>A0AAW6SZV6</accession>
<name>A0AAW6SZV6_9BACI</name>
<sequence>MAKVERLKEPKKVLNGFTDDGVIAMMNAFTTKTFLELGNNYDVSRWWTSSIEIRTLNKKLS</sequence>